<keyword evidence="3" id="KW-1185">Reference proteome</keyword>
<dbReference type="Proteomes" id="UP001314229">
    <property type="component" value="Unassembled WGS sequence"/>
</dbReference>
<sequence length="190" mass="20491">MVVVPVPGINGSPLSFRQNAILASCFTGLLSLKDLMCRITGLICVQEEDEEAAAGVVGCALLIYCNAPPGQHVTLRKSNTPTSRCQQVHQVRPQPSSIIPQGLLLRTTGDATGLTFTHQSNTTSSRNSAMPILGSVPDASRPRGNHRIIPPDPGSSPNHNSNQLKLFLSQKKTIWNITGCVVHFDQLKFK</sequence>
<dbReference type="AlphaFoldDB" id="A0AAV1N8S8"/>
<protein>
    <submittedName>
        <fullName evidence="2">Uncharacterized protein LOC126393718</fullName>
    </submittedName>
</protein>
<evidence type="ECO:0000313" key="3">
    <source>
        <dbReference type="Proteomes" id="UP001314229"/>
    </source>
</evidence>
<accession>A0AAV1N8S8</accession>
<dbReference type="EMBL" id="CAWUFR010000019">
    <property type="protein sequence ID" value="CAK6954814.1"/>
    <property type="molecule type" value="Genomic_DNA"/>
</dbReference>
<reference evidence="2 3" key="1">
    <citation type="submission" date="2024-01" db="EMBL/GenBank/DDBJ databases">
        <authorList>
            <person name="Alioto T."/>
            <person name="Alioto T."/>
            <person name="Gomez Garrido J."/>
        </authorList>
    </citation>
    <scope>NUCLEOTIDE SEQUENCE [LARGE SCALE GENOMIC DNA]</scope>
</reference>
<evidence type="ECO:0000256" key="1">
    <source>
        <dbReference type="SAM" id="MobiDB-lite"/>
    </source>
</evidence>
<evidence type="ECO:0000313" key="2">
    <source>
        <dbReference type="EMBL" id="CAK6954814.1"/>
    </source>
</evidence>
<comment type="caution">
    <text evidence="2">The sequence shown here is derived from an EMBL/GenBank/DDBJ whole genome shotgun (WGS) entry which is preliminary data.</text>
</comment>
<name>A0AAV1N8S8_SCOSC</name>
<proteinExistence type="predicted"/>
<gene>
    <name evidence="2" type="ORF">FSCOSCO3_A028580</name>
</gene>
<organism evidence="2 3">
    <name type="scientific">Scomber scombrus</name>
    <name type="common">Atlantic mackerel</name>
    <name type="synonym">Scomber vernalis</name>
    <dbReference type="NCBI Taxonomy" id="13677"/>
    <lineage>
        <taxon>Eukaryota</taxon>
        <taxon>Metazoa</taxon>
        <taxon>Chordata</taxon>
        <taxon>Craniata</taxon>
        <taxon>Vertebrata</taxon>
        <taxon>Euteleostomi</taxon>
        <taxon>Actinopterygii</taxon>
        <taxon>Neopterygii</taxon>
        <taxon>Teleostei</taxon>
        <taxon>Neoteleostei</taxon>
        <taxon>Acanthomorphata</taxon>
        <taxon>Pelagiaria</taxon>
        <taxon>Scombriformes</taxon>
        <taxon>Scombridae</taxon>
        <taxon>Scomber</taxon>
    </lineage>
</organism>
<feature type="region of interest" description="Disordered" evidence="1">
    <location>
        <begin position="137"/>
        <end position="161"/>
    </location>
</feature>